<dbReference type="InterPro" id="IPR015375">
    <property type="entry name" value="NADH_PPase-like_N"/>
</dbReference>
<dbReference type="GO" id="GO:0006742">
    <property type="term" value="P:NADP+ catabolic process"/>
    <property type="evidence" value="ECO:0007669"/>
    <property type="project" value="TreeGrafter"/>
</dbReference>
<keyword evidence="6" id="KW-0520">NAD</keyword>
<feature type="domain" description="Nudix hydrolase" evidence="7">
    <location>
        <begin position="169"/>
        <end position="293"/>
    </location>
</feature>
<reference evidence="9" key="1">
    <citation type="submission" date="2017-12" db="EMBL/GenBank/DDBJ databases">
        <title>Draft genome sequence of Telmatospirillum siberiense 26-4b1T, an acidotolerant peatland alphaproteobacterium potentially involved in sulfur cycling.</title>
        <authorList>
            <person name="Hausmann B."/>
            <person name="Pjevac P."/>
            <person name="Schreck K."/>
            <person name="Herbold C.W."/>
            <person name="Daims H."/>
            <person name="Wagner M."/>
            <person name="Pester M."/>
            <person name="Loy A."/>
        </authorList>
    </citation>
    <scope>NUCLEOTIDE SEQUENCE [LARGE SCALE GENOMIC DNA]</scope>
    <source>
        <strain evidence="9">26-4b1</strain>
    </source>
</reference>
<dbReference type="Pfam" id="PF09297">
    <property type="entry name" value="Zn_ribbon_NUD"/>
    <property type="match status" value="1"/>
</dbReference>
<evidence type="ECO:0000256" key="2">
    <source>
        <dbReference type="ARBA" id="ARBA00012381"/>
    </source>
</evidence>
<evidence type="ECO:0000313" key="8">
    <source>
        <dbReference type="EMBL" id="PKU21815.1"/>
    </source>
</evidence>
<dbReference type="PROSITE" id="PS51462">
    <property type="entry name" value="NUDIX"/>
    <property type="match status" value="1"/>
</dbReference>
<dbReference type="Gene3D" id="3.90.79.20">
    <property type="match status" value="1"/>
</dbReference>
<dbReference type="InterPro" id="IPR049734">
    <property type="entry name" value="NudC-like_C"/>
</dbReference>
<keyword evidence="3" id="KW-0479">Metal-binding</keyword>
<dbReference type="GO" id="GO:0046872">
    <property type="term" value="F:metal ion binding"/>
    <property type="evidence" value="ECO:0007669"/>
    <property type="project" value="UniProtKB-KW"/>
</dbReference>
<organism evidence="8 9">
    <name type="scientific">Telmatospirillum siberiense</name>
    <dbReference type="NCBI Taxonomy" id="382514"/>
    <lineage>
        <taxon>Bacteria</taxon>
        <taxon>Pseudomonadati</taxon>
        <taxon>Pseudomonadota</taxon>
        <taxon>Alphaproteobacteria</taxon>
        <taxon>Rhodospirillales</taxon>
        <taxon>Rhodospirillaceae</taxon>
        <taxon>Telmatospirillum</taxon>
    </lineage>
</organism>
<proteinExistence type="predicted"/>
<dbReference type="RefSeq" id="WP_101253347.1">
    <property type="nucleotide sequence ID" value="NZ_PIUM01000043.1"/>
</dbReference>
<comment type="cofactor">
    <cofactor evidence="1">
        <name>Mg(2+)</name>
        <dbReference type="ChEBI" id="CHEBI:18420"/>
    </cofactor>
</comment>
<dbReference type="PANTHER" id="PTHR42904:SF8">
    <property type="entry name" value="NAD(+) DIPHOSPHATASE"/>
    <property type="match status" value="1"/>
</dbReference>
<evidence type="ECO:0000256" key="3">
    <source>
        <dbReference type="ARBA" id="ARBA00022723"/>
    </source>
</evidence>
<sequence>MKANIYSGGSLDRAGELRGDAGWLAERLKHPTTRLIPIWRTQNLICREQTTVRAARLSYADSAWLTEQGSAPLFLGMDQGAAHFALDLHRLADPAELPELDTLGEFAELREVGPLLPQSDGALLAYARGMVHWHRTHGFCGRCGAPTVSTHGGHTRRCTNADCDAEHYPRTDPAVIVLVSAGDHCILGRQARWRPGMFSTLAGFVEPGESLEEAVAREVMEEVGVPVSRLRYHSSQPWPFPSSLMLGYTAETDAVIPLRIDTTELETAEWFTRADLRRLAESGRSLPNPDSIARRLVEDWLANG</sequence>
<name>A0A2N3PN36_9PROT</name>
<accession>A0A2N3PN36</accession>
<evidence type="ECO:0000259" key="7">
    <source>
        <dbReference type="PROSITE" id="PS51462"/>
    </source>
</evidence>
<dbReference type="InterPro" id="IPR020084">
    <property type="entry name" value="NUDIX_hydrolase_CS"/>
</dbReference>
<dbReference type="PANTHER" id="PTHR42904">
    <property type="entry name" value="NUDIX HYDROLASE, NUDC SUBFAMILY"/>
    <property type="match status" value="1"/>
</dbReference>
<dbReference type="GO" id="GO:0005829">
    <property type="term" value="C:cytosol"/>
    <property type="evidence" value="ECO:0007669"/>
    <property type="project" value="TreeGrafter"/>
</dbReference>
<comment type="caution">
    <text evidence="8">The sequence shown here is derived from an EMBL/GenBank/DDBJ whole genome shotgun (WGS) entry which is preliminary data.</text>
</comment>
<gene>
    <name evidence="8" type="ORF">CWS72_24820</name>
</gene>
<dbReference type="EMBL" id="PIUM01000043">
    <property type="protein sequence ID" value="PKU21815.1"/>
    <property type="molecule type" value="Genomic_DNA"/>
</dbReference>
<dbReference type="InterPro" id="IPR015797">
    <property type="entry name" value="NUDIX_hydrolase-like_dom_sf"/>
</dbReference>
<protein>
    <recommendedName>
        <fullName evidence="2">NAD(+) diphosphatase</fullName>
        <ecNumber evidence="2">3.6.1.22</ecNumber>
    </recommendedName>
</protein>
<dbReference type="EC" id="3.6.1.22" evidence="2"/>
<dbReference type="Gene3D" id="3.90.79.10">
    <property type="entry name" value="Nucleoside Triphosphate Pyrophosphohydrolase"/>
    <property type="match status" value="1"/>
</dbReference>
<dbReference type="Pfam" id="PF09296">
    <property type="entry name" value="NUDIX-like"/>
    <property type="match status" value="1"/>
</dbReference>
<evidence type="ECO:0000256" key="5">
    <source>
        <dbReference type="ARBA" id="ARBA00022842"/>
    </source>
</evidence>
<evidence type="ECO:0000313" key="9">
    <source>
        <dbReference type="Proteomes" id="UP000233293"/>
    </source>
</evidence>
<evidence type="ECO:0000256" key="6">
    <source>
        <dbReference type="ARBA" id="ARBA00023027"/>
    </source>
</evidence>
<dbReference type="OrthoDB" id="9791656at2"/>
<dbReference type="AlphaFoldDB" id="A0A2N3PN36"/>
<dbReference type="SUPFAM" id="SSF55811">
    <property type="entry name" value="Nudix"/>
    <property type="match status" value="1"/>
</dbReference>
<keyword evidence="5" id="KW-0460">Magnesium</keyword>
<dbReference type="GO" id="GO:0019677">
    <property type="term" value="P:NAD+ catabolic process"/>
    <property type="evidence" value="ECO:0007669"/>
    <property type="project" value="TreeGrafter"/>
</dbReference>
<dbReference type="InterPro" id="IPR015376">
    <property type="entry name" value="Znr_NADH_PPase"/>
</dbReference>
<keyword evidence="9" id="KW-1185">Reference proteome</keyword>
<dbReference type="Proteomes" id="UP000233293">
    <property type="component" value="Unassembled WGS sequence"/>
</dbReference>
<dbReference type="InterPro" id="IPR000086">
    <property type="entry name" value="NUDIX_hydrolase_dom"/>
</dbReference>
<dbReference type="Pfam" id="PF00293">
    <property type="entry name" value="NUDIX"/>
    <property type="match status" value="1"/>
</dbReference>
<dbReference type="PROSITE" id="PS00893">
    <property type="entry name" value="NUDIX_BOX"/>
    <property type="match status" value="1"/>
</dbReference>
<evidence type="ECO:0000256" key="4">
    <source>
        <dbReference type="ARBA" id="ARBA00022801"/>
    </source>
</evidence>
<dbReference type="NCBIfam" id="NF001299">
    <property type="entry name" value="PRK00241.1"/>
    <property type="match status" value="1"/>
</dbReference>
<evidence type="ECO:0000256" key="1">
    <source>
        <dbReference type="ARBA" id="ARBA00001946"/>
    </source>
</evidence>
<dbReference type="CDD" id="cd03429">
    <property type="entry name" value="NUDIX_NADH_pyrophosphatase_Nudt13"/>
    <property type="match status" value="1"/>
</dbReference>
<keyword evidence="4" id="KW-0378">Hydrolase</keyword>
<dbReference type="InterPro" id="IPR050241">
    <property type="entry name" value="NAD-cap_RNA_hydrolase_NudC"/>
</dbReference>
<dbReference type="GO" id="GO:0035529">
    <property type="term" value="F:NADH pyrophosphatase activity"/>
    <property type="evidence" value="ECO:0007669"/>
    <property type="project" value="TreeGrafter"/>
</dbReference>